<keyword evidence="3" id="KW-1185">Reference proteome</keyword>
<reference evidence="2 3" key="1">
    <citation type="submission" date="2016-11" db="EMBL/GenBank/DDBJ databases">
        <authorList>
            <person name="Jaros S."/>
            <person name="Januszkiewicz K."/>
            <person name="Wedrychowicz H."/>
        </authorList>
    </citation>
    <scope>NUCLEOTIDE SEQUENCE [LARGE SCALE GENOMIC DNA]</scope>
    <source>
        <strain evidence="2 3">DSM 27063</strain>
    </source>
</reference>
<dbReference type="Pfam" id="PF13173">
    <property type="entry name" value="AAA_14"/>
    <property type="match status" value="1"/>
</dbReference>
<dbReference type="PANTHER" id="PTHR42990">
    <property type="entry name" value="ATPASE"/>
    <property type="match status" value="1"/>
</dbReference>
<dbReference type="Proteomes" id="UP000184050">
    <property type="component" value="Unassembled WGS sequence"/>
</dbReference>
<dbReference type="RefSeq" id="WP_073164012.1">
    <property type="nucleotide sequence ID" value="NZ_FQZE01000001.1"/>
</dbReference>
<protein>
    <recommendedName>
        <fullName evidence="1">AAA domain-containing protein</fullName>
    </recommendedName>
</protein>
<dbReference type="InterPro" id="IPR027417">
    <property type="entry name" value="P-loop_NTPase"/>
</dbReference>
<sequence length="397" mass="45909">MDTLREISDFKIRNISSHFERFLLQKIDWNNRLTGISGARGAGKTTLLLQYLKKTHGFSTDTIYLELDHIYFAENSLYDFAVQFEREGGELLLLDEVHKYKNWSHDLKLIYDNLPRLRVVFTSSSALEVYKGSHDLSRRLVLYQLPGLSLREFVLLKYNAPLPLLTLEDIISNARGITLNIPPEIKPLKYFKEYIHSGYYPFVIESETHYHEKLLNVLNIVLESDLPIIFNIDFNSVVNLKKLIAVLSRLVPYKPNIKRLSEQIGVTRETLLRYLFYLEKAQIVNCLRKDSHGINFLNKPEKLYLQNTNLAFALGRDSINEGNTRETFFLNQLKVGNSVEYPSKGDFMVNNKFIFEVGGRGKSQKQLKDLSNAFIVKDNIEIGSGNTIPLWLFGLLY</sequence>
<dbReference type="InterPro" id="IPR041682">
    <property type="entry name" value="AAA_14"/>
</dbReference>
<proteinExistence type="predicted"/>
<dbReference type="PANTHER" id="PTHR42990:SF1">
    <property type="entry name" value="AAA+ ATPASE DOMAIN-CONTAINING PROTEIN"/>
    <property type="match status" value="1"/>
</dbReference>
<dbReference type="Gene3D" id="3.40.50.300">
    <property type="entry name" value="P-loop containing nucleotide triphosphate hydrolases"/>
    <property type="match status" value="1"/>
</dbReference>
<feature type="domain" description="AAA" evidence="1">
    <location>
        <begin position="31"/>
        <end position="153"/>
    </location>
</feature>
<accession>A0A1M6AAZ0</accession>
<organism evidence="2 3">
    <name type="scientific">Tangfeifania diversioriginum</name>
    <dbReference type="NCBI Taxonomy" id="1168035"/>
    <lineage>
        <taxon>Bacteria</taxon>
        <taxon>Pseudomonadati</taxon>
        <taxon>Bacteroidota</taxon>
        <taxon>Bacteroidia</taxon>
        <taxon>Marinilabiliales</taxon>
        <taxon>Prolixibacteraceae</taxon>
        <taxon>Tangfeifania</taxon>
    </lineage>
</organism>
<evidence type="ECO:0000259" key="1">
    <source>
        <dbReference type="Pfam" id="PF13173"/>
    </source>
</evidence>
<evidence type="ECO:0000313" key="2">
    <source>
        <dbReference type="EMBL" id="SHI33343.1"/>
    </source>
</evidence>
<gene>
    <name evidence="2" type="ORF">SAMN05444280_101129</name>
</gene>
<name>A0A1M6AAZ0_9BACT</name>
<dbReference type="AlphaFoldDB" id="A0A1M6AAZ0"/>
<evidence type="ECO:0000313" key="3">
    <source>
        <dbReference type="Proteomes" id="UP000184050"/>
    </source>
</evidence>
<dbReference type="SUPFAM" id="SSF52540">
    <property type="entry name" value="P-loop containing nucleoside triphosphate hydrolases"/>
    <property type="match status" value="1"/>
</dbReference>
<dbReference type="EMBL" id="FQZE01000001">
    <property type="protein sequence ID" value="SHI33343.1"/>
    <property type="molecule type" value="Genomic_DNA"/>
</dbReference>
<dbReference type="OrthoDB" id="9768467at2"/>
<dbReference type="STRING" id="1168035.SAMN05444280_101129"/>